<accession>A0A9D2NDI0</accession>
<dbReference type="EMBL" id="DWWS01000006">
    <property type="protein sequence ID" value="HJC22221.1"/>
    <property type="molecule type" value="Genomic_DNA"/>
</dbReference>
<reference evidence="1" key="1">
    <citation type="journal article" date="2021" name="PeerJ">
        <title>Extensive microbial diversity within the chicken gut microbiome revealed by metagenomics and culture.</title>
        <authorList>
            <person name="Gilroy R."/>
            <person name="Ravi A."/>
            <person name="Getino M."/>
            <person name="Pursley I."/>
            <person name="Horton D.L."/>
            <person name="Alikhan N.F."/>
            <person name="Baker D."/>
            <person name="Gharbi K."/>
            <person name="Hall N."/>
            <person name="Watson M."/>
            <person name="Adriaenssens E.M."/>
            <person name="Foster-Nyarko E."/>
            <person name="Jarju S."/>
            <person name="Secka A."/>
            <person name="Antonio M."/>
            <person name="Oren A."/>
            <person name="Chaudhuri R.R."/>
            <person name="La Ragione R."/>
            <person name="Hildebrand F."/>
            <person name="Pallen M.J."/>
        </authorList>
    </citation>
    <scope>NUCLEOTIDE SEQUENCE</scope>
    <source>
        <strain evidence="1">USAMLcec2-132</strain>
    </source>
</reference>
<evidence type="ECO:0000313" key="1">
    <source>
        <dbReference type="EMBL" id="HJC22221.1"/>
    </source>
</evidence>
<reference evidence="1" key="2">
    <citation type="submission" date="2021-04" db="EMBL/GenBank/DDBJ databases">
        <authorList>
            <person name="Gilroy R."/>
        </authorList>
    </citation>
    <scope>NUCLEOTIDE SEQUENCE</scope>
    <source>
        <strain evidence="1">USAMLcec2-132</strain>
    </source>
</reference>
<proteinExistence type="predicted"/>
<sequence>MRYLRDKKGIAIFGSSQKRKLMNIGYYHGYKGYRYIYSPSNQIPYTKFEELVSIYDFDAQLKALFYPSVMLIETALKNYVLDTLVTSTNSENFAVIYNQLLDNYKMFSTTGKSYKSASDHRKAEDKFKRELKRRLDLRNRIYKVQTDAYGNGNKIAE</sequence>
<dbReference type="AlphaFoldDB" id="A0A9D2NDI0"/>
<gene>
    <name evidence="1" type="ORF">H9761_00770</name>
</gene>
<protein>
    <submittedName>
        <fullName evidence="1">Abi family protein</fullName>
    </submittedName>
</protein>
<evidence type="ECO:0000313" key="2">
    <source>
        <dbReference type="Proteomes" id="UP000823891"/>
    </source>
</evidence>
<organism evidence="1 2">
    <name type="scientific">Candidatus Eisenbergiella merdavium</name>
    <dbReference type="NCBI Taxonomy" id="2838551"/>
    <lineage>
        <taxon>Bacteria</taxon>
        <taxon>Bacillati</taxon>
        <taxon>Bacillota</taxon>
        <taxon>Clostridia</taxon>
        <taxon>Lachnospirales</taxon>
        <taxon>Lachnospiraceae</taxon>
        <taxon>Eisenbergiella</taxon>
    </lineage>
</organism>
<dbReference type="Pfam" id="PF07751">
    <property type="entry name" value="Abi_2"/>
    <property type="match status" value="1"/>
</dbReference>
<name>A0A9D2NDI0_9FIRM</name>
<dbReference type="InterPro" id="IPR011664">
    <property type="entry name" value="Abi_system_AbiD/AbiF-like"/>
</dbReference>
<comment type="caution">
    <text evidence="1">The sequence shown here is derived from an EMBL/GenBank/DDBJ whole genome shotgun (WGS) entry which is preliminary data.</text>
</comment>
<dbReference type="Proteomes" id="UP000823891">
    <property type="component" value="Unassembled WGS sequence"/>
</dbReference>